<dbReference type="GO" id="GO:0005737">
    <property type="term" value="C:cytoplasm"/>
    <property type="evidence" value="ECO:0007669"/>
    <property type="project" value="UniProtKB-SubCell"/>
</dbReference>
<dbReference type="Pfam" id="PF02504">
    <property type="entry name" value="FA_synthesis"/>
    <property type="match status" value="1"/>
</dbReference>
<evidence type="ECO:0000256" key="11">
    <source>
        <dbReference type="SAM" id="MobiDB-lite"/>
    </source>
</evidence>
<evidence type="ECO:0000256" key="10">
    <source>
        <dbReference type="ARBA" id="ARBA00046608"/>
    </source>
</evidence>
<feature type="region of interest" description="Disordered" evidence="11">
    <location>
        <begin position="399"/>
        <end position="422"/>
    </location>
</feature>
<evidence type="ECO:0000313" key="13">
    <source>
        <dbReference type="Proteomes" id="UP000614996"/>
    </source>
</evidence>
<protein>
    <recommendedName>
        <fullName evidence="9">phosphate acyltransferase</fullName>
        <ecNumber evidence="9">2.3.1.274</ecNumber>
    </recommendedName>
</protein>
<dbReference type="GO" id="GO:0006633">
    <property type="term" value="P:fatty acid biosynthetic process"/>
    <property type="evidence" value="ECO:0007669"/>
    <property type="project" value="InterPro"/>
</dbReference>
<keyword evidence="3" id="KW-0963">Cytoplasm</keyword>
<dbReference type="SUPFAM" id="SSF53659">
    <property type="entry name" value="Isocitrate/Isopropylmalate dehydrogenase-like"/>
    <property type="match status" value="1"/>
</dbReference>
<keyword evidence="6" id="KW-0443">Lipid metabolism</keyword>
<comment type="catalytic activity">
    <reaction evidence="1">
        <text>a fatty acyl-[ACP] + phosphate = an acyl phosphate + holo-[ACP]</text>
        <dbReference type="Rhea" id="RHEA:42292"/>
        <dbReference type="Rhea" id="RHEA-COMP:9685"/>
        <dbReference type="Rhea" id="RHEA-COMP:14125"/>
        <dbReference type="ChEBI" id="CHEBI:43474"/>
        <dbReference type="ChEBI" id="CHEBI:59918"/>
        <dbReference type="ChEBI" id="CHEBI:64479"/>
        <dbReference type="ChEBI" id="CHEBI:138651"/>
        <dbReference type="EC" id="2.3.1.274"/>
    </reaction>
</comment>
<gene>
    <name evidence="12" type="ORF">NUM_64960</name>
</gene>
<name>A0A8J4AK46_9ACTN</name>
<evidence type="ECO:0000256" key="9">
    <source>
        <dbReference type="ARBA" id="ARBA00024069"/>
    </source>
</evidence>
<keyword evidence="5" id="KW-0808">Transferase</keyword>
<comment type="subcellular location">
    <subcellularLocation>
        <location evidence="2">Cytoplasm</location>
    </subcellularLocation>
</comment>
<feature type="compositionally biased region" description="Low complexity" evidence="11">
    <location>
        <begin position="326"/>
        <end position="338"/>
    </location>
</feature>
<organism evidence="12 13">
    <name type="scientific">Actinocatenispora comari</name>
    <dbReference type="NCBI Taxonomy" id="2807577"/>
    <lineage>
        <taxon>Bacteria</taxon>
        <taxon>Bacillati</taxon>
        <taxon>Actinomycetota</taxon>
        <taxon>Actinomycetes</taxon>
        <taxon>Micromonosporales</taxon>
        <taxon>Micromonosporaceae</taxon>
        <taxon>Actinocatenispora</taxon>
    </lineage>
</organism>
<accession>A0A8J4AK46</accession>
<keyword evidence="4" id="KW-0444">Lipid biosynthesis</keyword>
<evidence type="ECO:0000256" key="2">
    <source>
        <dbReference type="ARBA" id="ARBA00004496"/>
    </source>
</evidence>
<keyword evidence="8" id="KW-1208">Phospholipid metabolism</keyword>
<evidence type="ECO:0000256" key="5">
    <source>
        <dbReference type="ARBA" id="ARBA00022679"/>
    </source>
</evidence>
<dbReference type="InterPro" id="IPR012281">
    <property type="entry name" value="Phospholipid_synth_PlsX-like"/>
</dbReference>
<dbReference type="PANTHER" id="PTHR30100:SF1">
    <property type="entry name" value="PHOSPHATE ACYLTRANSFERASE"/>
    <property type="match status" value="1"/>
</dbReference>
<evidence type="ECO:0000256" key="4">
    <source>
        <dbReference type="ARBA" id="ARBA00022516"/>
    </source>
</evidence>
<evidence type="ECO:0000256" key="6">
    <source>
        <dbReference type="ARBA" id="ARBA00023098"/>
    </source>
</evidence>
<feature type="region of interest" description="Disordered" evidence="11">
    <location>
        <begin position="293"/>
        <end position="338"/>
    </location>
</feature>
<dbReference type="GO" id="GO:0043811">
    <property type="term" value="F:phosphate:acyl-[acyl carrier protein] acyltransferase activity"/>
    <property type="evidence" value="ECO:0007669"/>
    <property type="project" value="UniProtKB-EC"/>
</dbReference>
<dbReference type="GO" id="GO:0008654">
    <property type="term" value="P:phospholipid biosynthetic process"/>
    <property type="evidence" value="ECO:0007669"/>
    <property type="project" value="UniProtKB-KW"/>
</dbReference>
<evidence type="ECO:0000256" key="3">
    <source>
        <dbReference type="ARBA" id="ARBA00022490"/>
    </source>
</evidence>
<keyword evidence="13" id="KW-1185">Reference proteome</keyword>
<evidence type="ECO:0000313" key="12">
    <source>
        <dbReference type="EMBL" id="GIL31242.1"/>
    </source>
</evidence>
<keyword evidence="7" id="KW-0594">Phospholipid biosynthesis</keyword>
<proteinExistence type="predicted"/>
<reference evidence="13" key="1">
    <citation type="journal article" date="2021" name="Int. J. Syst. Evol. Microbiol.">
        <title>Actinocatenispora comari sp. nov., an endophytic actinomycete isolated from aerial parts of Comarum salesowianum.</title>
        <authorList>
            <person name="Oyunbileg N."/>
            <person name="Iizaka Y."/>
            <person name="Hamada M."/>
            <person name="Davaapurev B.O."/>
            <person name="Fukumoto A."/>
            <person name="Tsetseg B."/>
            <person name="Kato F."/>
            <person name="Tamura T."/>
            <person name="Batkhuu J."/>
            <person name="Anzai Y."/>
        </authorList>
    </citation>
    <scope>NUCLEOTIDE SEQUENCE [LARGE SCALE GENOMIC DNA]</scope>
    <source>
        <strain evidence="13">NUM-2625</strain>
    </source>
</reference>
<comment type="subunit">
    <text evidence="10">Homodimer. Probably interacts with PlsY.</text>
</comment>
<dbReference type="Proteomes" id="UP000614996">
    <property type="component" value="Unassembled WGS sequence"/>
</dbReference>
<evidence type="ECO:0000256" key="8">
    <source>
        <dbReference type="ARBA" id="ARBA00023264"/>
    </source>
</evidence>
<dbReference type="PANTHER" id="PTHR30100">
    <property type="entry name" value="FATTY ACID/PHOSPHOLIPID SYNTHESIS PROTEIN PLSX"/>
    <property type="match status" value="1"/>
</dbReference>
<dbReference type="AlphaFoldDB" id="A0A8J4AK46"/>
<comment type="caution">
    <text evidence="12">The sequence shown here is derived from an EMBL/GenBank/DDBJ whole genome shotgun (WGS) entry which is preliminary data.</text>
</comment>
<dbReference type="InterPro" id="IPR003664">
    <property type="entry name" value="FA_synthesis"/>
</dbReference>
<dbReference type="EMBL" id="BOPO01000132">
    <property type="protein sequence ID" value="GIL31242.1"/>
    <property type="molecule type" value="Genomic_DNA"/>
</dbReference>
<evidence type="ECO:0000256" key="1">
    <source>
        <dbReference type="ARBA" id="ARBA00001232"/>
    </source>
</evidence>
<dbReference type="RefSeq" id="WP_207128819.1">
    <property type="nucleotide sequence ID" value="NZ_BOPO01000132.1"/>
</dbReference>
<evidence type="ECO:0000256" key="7">
    <source>
        <dbReference type="ARBA" id="ARBA00023209"/>
    </source>
</evidence>
<dbReference type="EC" id="2.3.1.274" evidence="9"/>
<sequence length="422" mass="42625">MTRSERRAARIAVDLLGGDDAPAVVVDGALLALNADPVLRLLPVGPQVVLDDLLARLPAAHRDRVEPVPVETDGTLPVHAAVRLVSADRADAVVSAGATGSAVRSAVAHCGRYPGLRRPALAVTVPAARGSLILLDVGAAPDPTAADLVRHAVLGAGYAMATLGVARPRVGLLSIGTEPGVGDELRRATDRLLAAGILPPDTEYVGLVEGYDVPVGGVADVVVTDGFTGNVLLKGIEGALRLGRSTEGALRLGRSAEGDLRLNGRAEGDLRLGRGTEDDLRLGRRAEGDLRLHGRAEGVPGLGSGAEGALRPGDGTDGAARPGSEPAGDGASGVGDAPVGADGVPRAAALLGVAAPVVVCHGAANGSDVASGIGFAARMATGHTVERVAQMDRVFRELTRAPGGVRGDEATTGPAEDDRRPR</sequence>
<dbReference type="Gene3D" id="3.40.718.10">
    <property type="entry name" value="Isopropylmalate Dehydrogenase"/>
    <property type="match status" value="1"/>
</dbReference>